<dbReference type="EMBL" id="CYKH01002220">
    <property type="protein sequence ID" value="CUG94129.1"/>
    <property type="molecule type" value="Genomic_DNA"/>
</dbReference>
<feature type="region of interest" description="Disordered" evidence="1">
    <location>
        <begin position="238"/>
        <end position="267"/>
    </location>
</feature>
<evidence type="ECO:0000313" key="3">
    <source>
        <dbReference type="Proteomes" id="UP000051952"/>
    </source>
</evidence>
<gene>
    <name evidence="2" type="ORF">BSAL_46640</name>
</gene>
<protein>
    <submittedName>
        <fullName evidence="2">Uncharacterized protein</fullName>
    </submittedName>
</protein>
<dbReference type="AlphaFoldDB" id="A0A0S4JUN9"/>
<accession>A0A0S4JUN9</accession>
<dbReference type="VEuPathDB" id="TriTrypDB:BSAL_46640"/>
<feature type="region of interest" description="Disordered" evidence="1">
    <location>
        <begin position="1"/>
        <end position="100"/>
    </location>
</feature>
<evidence type="ECO:0000256" key="1">
    <source>
        <dbReference type="SAM" id="MobiDB-lite"/>
    </source>
</evidence>
<evidence type="ECO:0000313" key="2">
    <source>
        <dbReference type="EMBL" id="CUG94129.1"/>
    </source>
</evidence>
<feature type="region of interest" description="Disordered" evidence="1">
    <location>
        <begin position="129"/>
        <end position="150"/>
    </location>
</feature>
<organism evidence="2 3">
    <name type="scientific">Bodo saltans</name>
    <name type="common">Flagellated protozoan</name>
    <dbReference type="NCBI Taxonomy" id="75058"/>
    <lineage>
        <taxon>Eukaryota</taxon>
        <taxon>Discoba</taxon>
        <taxon>Euglenozoa</taxon>
        <taxon>Kinetoplastea</taxon>
        <taxon>Metakinetoplastina</taxon>
        <taxon>Eubodonida</taxon>
        <taxon>Bodonidae</taxon>
        <taxon>Bodo</taxon>
    </lineage>
</organism>
<dbReference type="Proteomes" id="UP000051952">
    <property type="component" value="Unassembled WGS sequence"/>
</dbReference>
<sequence>MSSSAEDGDWRRKLQKSETKRAEMVMENHRLKDEVDQLRVSDAMHRQASASPPGPYATVGGGSASPQRGHVQEAWTPGGASIAGMFASPIHKGGEGSPTADRRVEALEKLLHEKSEQLDVAQRLLGQSSPQNRTHQQHAGHAPSQRHGGVGFVTIAPLPQASEEDYGFAEEDHAKQCAEEIMARLLRALHAQREAQDKLAAAQLANVRLQSLLDESRGREVVLSQMMGAYSEVVNSGGAGAAGSSGGPSSRSRAHGVHADGSSGGGPQQVEAYLQQCVQNLTRLDGVKRRLVDEKLKEVTEECARLKEKRLNSSGGTLAGISGSGHRLLGDVVQSQFGGDFIAAASSTAPARSSATKFGDVTSQHSSDIPLLSDERALLLQLLERDKEYQSRMQKMKDMIIDKEKQNQDLKKLLAVRVANNAPQKRGHY</sequence>
<reference evidence="3" key="1">
    <citation type="submission" date="2015-09" db="EMBL/GenBank/DDBJ databases">
        <authorList>
            <consortium name="Pathogen Informatics"/>
        </authorList>
    </citation>
    <scope>NUCLEOTIDE SEQUENCE [LARGE SCALE GENOMIC DNA]</scope>
    <source>
        <strain evidence="3">Lake Konstanz</strain>
    </source>
</reference>
<proteinExistence type="predicted"/>
<feature type="compositionally biased region" description="Basic and acidic residues" evidence="1">
    <location>
        <begin position="8"/>
        <end position="45"/>
    </location>
</feature>
<keyword evidence="3" id="KW-1185">Reference proteome</keyword>
<name>A0A0S4JUN9_BODSA</name>